<evidence type="ECO:0000259" key="3">
    <source>
        <dbReference type="Pfam" id="PF00930"/>
    </source>
</evidence>
<dbReference type="InterPro" id="IPR002469">
    <property type="entry name" value="Peptidase_S9B_N"/>
</dbReference>
<dbReference type="PANTHER" id="PTHR11731">
    <property type="entry name" value="PROTEASE FAMILY S9B,C DIPEPTIDYL-PEPTIDASE IV-RELATED"/>
    <property type="match status" value="1"/>
</dbReference>
<dbReference type="GO" id="GO:0006508">
    <property type="term" value="P:proteolysis"/>
    <property type="evidence" value="ECO:0007669"/>
    <property type="project" value="InterPro"/>
</dbReference>
<reference evidence="5" key="1">
    <citation type="submission" date="2014-11" db="EMBL/GenBank/DDBJ databases">
        <title>Genome sequencing of Roseivirga sp. D-25.</title>
        <authorList>
            <person name="Selvaratnam C."/>
            <person name="Thevarajoo S."/>
            <person name="Goh K.M."/>
            <person name="Eee R."/>
            <person name="Chan K.-G."/>
            <person name="Chong C.S."/>
        </authorList>
    </citation>
    <scope>NUCLEOTIDE SEQUENCE [LARGE SCALE GENOMIC DNA]</scope>
    <source>
        <strain evidence="5">D-25</strain>
    </source>
</reference>
<dbReference type="AlphaFoldDB" id="A0A0L8AIN4"/>
<dbReference type="SUPFAM" id="SSF53474">
    <property type="entry name" value="alpha/beta-Hydrolases"/>
    <property type="match status" value="1"/>
</dbReference>
<dbReference type="Proteomes" id="UP000036908">
    <property type="component" value="Unassembled WGS sequence"/>
</dbReference>
<evidence type="ECO:0000313" key="4">
    <source>
        <dbReference type="EMBL" id="KOF02025.1"/>
    </source>
</evidence>
<dbReference type="InterPro" id="IPR001375">
    <property type="entry name" value="Peptidase_S9_cat"/>
</dbReference>
<evidence type="ECO:0000313" key="5">
    <source>
        <dbReference type="Proteomes" id="UP000036908"/>
    </source>
</evidence>
<organism evidence="4 5">
    <name type="scientific">Roseivirga seohaensis subsp. aquiponti</name>
    <dbReference type="NCBI Taxonomy" id="1566026"/>
    <lineage>
        <taxon>Bacteria</taxon>
        <taxon>Pseudomonadati</taxon>
        <taxon>Bacteroidota</taxon>
        <taxon>Cytophagia</taxon>
        <taxon>Cytophagales</taxon>
        <taxon>Roseivirgaceae</taxon>
        <taxon>Roseivirga</taxon>
    </lineage>
</organism>
<accession>A0A0L8AIN4</accession>
<dbReference type="Gene3D" id="2.140.10.30">
    <property type="entry name" value="Dipeptidylpeptidase IV, N-terminal domain"/>
    <property type="match status" value="1"/>
</dbReference>
<feature type="domain" description="Dipeptidylpeptidase IV N-terminal" evidence="3">
    <location>
        <begin position="127"/>
        <end position="456"/>
    </location>
</feature>
<dbReference type="PATRIC" id="fig|1566026.4.peg.1312"/>
<dbReference type="Gene3D" id="3.40.50.1820">
    <property type="entry name" value="alpha/beta hydrolase"/>
    <property type="match status" value="1"/>
</dbReference>
<dbReference type="InterPro" id="IPR029058">
    <property type="entry name" value="AB_hydrolase_fold"/>
</dbReference>
<feature type="signal peptide" evidence="1">
    <location>
        <begin position="1"/>
        <end position="22"/>
    </location>
</feature>
<feature type="chain" id="PRO_5005580459" evidence="1">
    <location>
        <begin position="23"/>
        <end position="771"/>
    </location>
</feature>
<gene>
    <name evidence="4" type="ORF">OB69_14980</name>
</gene>
<comment type="caution">
    <text evidence="4">The sequence shown here is derived from an EMBL/GenBank/DDBJ whole genome shotgun (WGS) entry which is preliminary data.</text>
</comment>
<dbReference type="EMBL" id="JSVA01000017">
    <property type="protein sequence ID" value="KOF02025.1"/>
    <property type="molecule type" value="Genomic_DNA"/>
</dbReference>
<dbReference type="OrthoDB" id="9812921at2"/>
<protein>
    <submittedName>
        <fullName evidence="4">Peptidase S9</fullName>
    </submittedName>
</protein>
<keyword evidence="1" id="KW-0732">Signal</keyword>
<dbReference type="GO" id="GO:0008236">
    <property type="term" value="F:serine-type peptidase activity"/>
    <property type="evidence" value="ECO:0007669"/>
    <property type="project" value="InterPro"/>
</dbReference>
<keyword evidence="5" id="KW-1185">Reference proteome</keyword>
<dbReference type="SUPFAM" id="SSF82171">
    <property type="entry name" value="DPP6 N-terminal domain-like"/>
    <property type="match status" value="1"/>
</dbReference>
<dbReference type="InterPro" id="IPR050278">
    <property type="entry name" value="Serine_Prot_S9B/DPPIV"/>
</dbReference>
<dbReference type="Pfam" id="PF00326">
    <property type="entry name" value="Peptidase_S9"/>
    <property type="match status" value="1"/>
</dbReference>
<dbReference type="RefSeq" id="WP_053224553.1">
    <property type="nucleotide sequence ID" value="NZ_JSVA01000017.1"/>
</dbReference>
<name>A0A0L8AIN4_9BACT</name>
<evidence type="ECO:0000259" key="2">
    <source>
        <dbReference type="Pfam" id="PF00326"/>
    </source>
</evidence>
<proteinExistence type="predicted"/>
<sequence>MKKILTLLLTLAVIQLSAQQHKADFKAAEKFSSDNLSKMLKSTRVSPQWFKDSDKFWYTYTTTSGKKFYVVDPVKKTKTQMFDNKDFAAQLSELTRKPWNHNDLDLKALKLEDDNTTLKFMVDSIDYHFNLNTKVISKGDSTEKRKKRNNWASYSPDSTYITFAKNHNLYMMMADDADSTEIQLTEDGERWFSYAGDAGDTTKDKRTRARVRWFKDEAKFFVNRSDSRKVEELFVINELSNPRPKLEVYKYAMPGDQNVPQEQLEIFDPKTRERIIVDIDKYTDQTISAYLPGETSDKLFLTRMNRTSDTLDVSVVNTANGELKVLFQDVDHPYFNWDYQQLIILEEGKELIWWSERTGFGQLYLYDGQTGAMKNKITNSGHFVTGRVQSVDTLGRKVYFEAFGKEEGIDPYYSLIYKSNFDGSGFKALSIENGNHRISMSESNKFYIDNNSAVDVTPTSTLKDNNGNVIMQLETADLSLLEQAGWKKPERFTMKADDGITDLYGVMFKPFDFDSTRQYPIISYVYPGPQVESFTNDFTITGGYQTAMAQLGFIVVSMGHRGGSPMRSKYYHTYGWQNLRDYALADDKRALEQLSERHEWIDLDHVGIFGHSGGGFMSTAALLTYPNFYTAAASSAGNHDNNIYNKWWGETHNGVIKKEKTKKDKDGNETTTVTWDGKVKTNQSLASNLKGHLLLTHGTIDNNVHPANSMRVADELMKAGKRFDYMPIPGSRHGYGGSKRSYYEKLMWYFFAEHLLGDYRTNVDMDLPDGN</sequence>
<dbReference type="Pfam" id="PF00930">
    <property type="entry name" value="DPPIV_N"/>
    <property type="match status" value="1"/>
</dbReference>
<evidence type="ECO:0000256" key="1">
    <source>
        <dbReference type="SAM" id="SignalP"/>
    </source>
</evidence>
<feature type="domain" description="Peptidase S9 prolyl oligopeptidase catalytic" evidence="2">
    <location>
        <begin position="547"/>
        <end position="755"/>
    </location>
</feature>